<sequence length="741" mass="82873">MVWVSYHVRSDESVVPNMSGEGKLQRSSWKAEAIRRGDLKISGPIPITEETPLNDEEEREYAERHNIESAAPMPDSSSQQAEAQQPQPPPPQSSVNDESLHIASDQIEEQPQVQESHHTLRHKRSSSGIRETSEMQRNTPEPVSYGSPSPFPSIPDTPSKTTPKKKRKSGLRNVFRKMFSRRSREEHSEQETVHKHGYHRSDPGLLTQSPENPKENGPRISDMPVREIEPINPLGQHLPFPMNVNAPQETSPPHEYLTFQVPPNLNRRRATLPSVLLSQAEASALSSAWGKQASSWDERQDAESIPSPLIGIALSSPTPPYMPTHVKRRSRSAGALRELAKNLPSTERRRSAEIRYWRSSYQSGSVYSTNTPRPRTAQTVETVETIRTADTRDTAANAPEESIAESSTADVPTIAQHDQDLSQIELPVESFNFGNLRSEFSDDETHDPQQFKLPPRSEKRVSIEDRVKHLEDNMCNLETTVRRLSGRSNRQTIILENVPKGRRSRNRSTSATSERQFSRQSSKSSNRSLSIKHEDSEPPSPTHVPLSVVDEFPNSPDRPQTMIALEPSAIPRPTTTPHDSSTTEQFAAVYAALDNERAARRTLERQVVNLQREVSDLHGLVNKFVSTSPSYPTPSPDAIISSNEERLSTPRASGRPTRSLKFESDEEGIPSTSRKIRETIVSRFSRTDSEGGGEVARSLGSSKEDITSPDVWATPKEESGGFFARSRVDVTEKGDDDDEMF</sequence>
<dbReference type="Proteomes" id="UP000799755">
    <property type="component" value="Unassembled WGS sequence"/>
</dbReference>
<protein>
    <submittedName>
        <fullName evidence="1">Uncharacterized protein</fullName>
    </submittedName>
</protein>
<reference evidence="1" key="1">
    <citation type="journal article" date="2020" name="Stud. Mycol.">
        <title>101 Dothideomycetes genomes: a test case for predicting lifestyles and emergence of pathogens.</title>
        <authorList>
            <person name="Haridas S."/>
            <person name="Albert R."/>
            <person name="Binder M."/>
            <person name="Bloem J."/>
            <person name="Labutti K."/>
            <person name="Salamov A."/>
            <person name="Andreopoulos B."/>
            <person name="Baker S."/>
            <person name="Barry K."/>
            <person name="Bills G."/>
            <person name="Bluhm B."/>
            <person name="Cannon C."/>
            <person name="Castanera R."/>
            <person name="Culley D."/>
            <person name="Daum C."/>
            <person name="Ezra D."/>
            <person name="Gonzalez J."/>
            <person name="Henrissat B."/>
            <person name="Kuo A."/>
            <person name="Liang C."/>
            <person name="Lipzen A."/>
            <person name="Lutzoni F."/>
            <person name="Magnuson J."/>
            <person name="Mondo S."/>
            <person name="Nolan M."/>
            <person name="Ohm R."/>
            <person name="Pangilinan J."/>
            <person name="Park H.-J."/>
            <person name="Ramirez L."/>
            <person name="Alfaro M."/>
            <person name="Sun H."/>
            <person name="Tritt A."/>
            <person name="Yoshinaga Y."/>
            <person name="Zwiers L.-H."/>
            <person name="Turgeon B."/>
            <person name="Goodwin S."/>
            <person name="Spatafora J."/>
            <person name="Crous P."/>
            <person name="Grigoriev I."/>
        </authorList>
    </citation>
    <scope>NUCLEOTIDE SEQUENCE</scope>
    <source>
        <strain evidence="1">ATCC 200398</strain>
    </source>
</reference>
<accession>A0ACB6QT08</accession>
<gene>
    <name evidence="1" type="ORF">BDR25DRAFT_37295</name>
</gene>
<organism evidence="1 2">
    <name type="scientific">Lindgomyces ingoldianus</name>
    <dbReference type="NCBI Taxonomy" id="673940"/>
    <lineage>
        <taxon>Eukaryota</taxon>
        <taxon>Fungi</taxon>
        <taxon>Dikarya</taxon>
        <taxon>Ascomycota</taxon>
        <taxon>Pezizomycotina</taxon>
        <taxon>Dothideomycetes</taxon>
        <taxon>Pleosporomycetidae</taxon>
        <taxon>Pleosporales</taxon>
        <taxon>Lindgomycetaceae</taxon>
        <taxon>Lindgomyces</taxon>
    </lineage>
</organism>
<comment type="caution">
    <text evidence="1">The sequence shown here is derived from an EMBL/GenBank/DDBJ whole genome shotgun (WGS) entry which is preliminary data.</text>
</comment>
<evidence type="ECO:0000313" key="2">
    <source>
        <dbReference type="Proteomes" id="UP000799755"/>
    </source>
</evidence>
<proteinExistence type="predicted"/>
<keyword evidence="2" id="KW-1185">Reference proteome</keyword>
<dbReference type="EMBL" id="MU003509">
    <property type="protein sequence ID" value="KAF2470148.1"/>
    <property type="molecule type" value="Genomic_DNA"/>
</dbReference>
<evidence type="ECO:0000313" key="1">
    <source>
        <dbReference type="EMBL" id="KAF2470148.1"/>
    </source>
</evidence>
<name>A0ACB6QT08_9PLEO</name>